<keyword evidence="11" id="KW-1185">Reference proteome</keyword>
<dbReference type="FunFam" id="3.30.70.330:FF:001585">
    <property type="entry name" value="U1 small nuclear ribonucleoprotein 70 kDa"/>
    <property type="match status" value="1"/>
</dbReference>
<dbReference type="InterPro" id="IPR000504">
    <property type="entry name" value="RRM_dom"/>
</dbReference>
<evidence type="ECO:0000256" key="5">
    <source>
        <dbReference type="ARBA" id="ARBA00023242"/>
    </source>
</evidence>
<dbReference type="InterPro" id="IPR035979">
    <property type="entry name" value="RBD_domain_sf"/>
</dbReference>
<dbReference type="GO" id="GO:0003729">
    <property type="term" value="F:mRNA binding"/>
    <property type="evidence" value="ECO:0007669"/>
    <property type="project" value="TreeGrafter"/>
</dbReference>
<feature type="compositionally biased region" description="Basic and acidic residues" evidence="8">
    <location>
        <begin position="260"/>
        <end position="289"/>
    </location>
</feature>
<dbReference type="Pfam" id="PF12220">
    <property type="entry name" value="U1snRNP70_N"/>
    <property type="match status" value="1"/>
</dbReference>
<organism evidence="10 11">
    <name type="scientific">Mortierella isabellina</name>
    <name type="common">Filamentous fungus</name>
    <name type="synonym">Umbelopsis isabellina</name>
    <dbReference type="NCBI Taxonomy" id="91625"/>
    <lineage>
        <taxon>Eukaryota</taxon>
        <taxon>Fungi</taxon>
        <taxon>Fungi incertae sedis</taxon>
        <taxon>Mucoromycota</taxon>
        <taxon>Mucoromycotina</taxon>
        <taxon>Umbelopsidomycetes</taxon>
        <taxon>Umbelopsidales</taxon>
        <taxon>Umbelopsidaceae</taxon>
        <taxon>Umbelopsis</taxon>
    </lineage>
</organism>
<feature type="compositionally biased region" description="Basic and acidic residues" evidence="8">
    <location>
        <begin position="237"/>
        <end position="246"/>
    </location>
</feature>
<keyword evidence="4 7" id="KW-0694">RNA-binding</keyword>
<dbReference type="PROSITE" id="PS50102">
    <property type="entry name" value="RRM"/>
    <property type="match status" value="1"/>
</dbReference>
<evidence type="ECO:0000313" key="11">
    <source>
        <dbReference type="Proteomes" id="UP000654370"/>
    </source>
</evidence>
<dbReference type="GO" id="GO:0030619">
    <property type="term" value="F:U1 snRNA binding"/>
    <property type="evidence" value="ECO:0007669"/>
    <property type="project" value="InterPro"/>
</dbReference>
<dbReference type="InterPro" id="IPR034143">
    <property type="entry name" value="snRNP70_RRM"/>
</dbReference>
<reference evidence="10" key="1">
    <citation type="submission" date="2020-12" db="EMBL/GenBank/DDBJ databases">
        <title>Metabolic potential, ecology and presence of endohyphal bacteria is reflected in genomic diversity of Mucoromycotina.</title>
        <authorList>
            <person name="Muszewska A."/>
            <person name="Okrasinska A."/>
            <person name="Steczkiewicz K."/>
            <person name="Drgas O."/>
            <person name="Orlowska M."/>
            <person name="Perlinska-Lenart U."/>
            <person name="Aleksandrzak-Piekarczyk T."/>
            <person name="Szatraj K."/>
            <person name="Zielenkiewicz U."/>
            <person name="Pilsyk S."/>
            <person name="Malc E."/>
            <person name="Mieczkowski P."/>
            <person name="Kruszewska J.S."/>
            <person name="Biernat P."/>
            <person name="Pawlowska J."/>
        </authorList>
    </citation>
    <scope>NUCLEOTIDE SEQUENCE</scope>
    <source>
        <strain evidence="10">WA0000067209</strain>
    </source>
</reference>
<dbReference type="SUPFAM" id="SSF54928">
    <property type="entry name" value="RNA-binding domain, RBD"/>
    <property type="match status" value="1"/>
</dbReference>
<evidence type="ECO:0000313" key="10">
    <source>
        <dbReference type="EMBL" id="KAG2182249.1"/>
    </source>
</evidence>
<feature type="compositionally biased region" description="Polar residues" evidence="8">
    <location>
        <begin position="205"/>
        <end position="214"/>
    </location>
</feature>
<dbReference type="AlphaFoldDB" id="A0A8H7PX51"/>
<dbReference type="GO" id="GO:0005685">
    <property type="term" value="C:U1 snRNP"/>
    <property type="evidence" value="ECO:0007669"/>
    <property type="project" value="TreeGrafter"/>
</dbReference>
<gene>
    <name evidence="10" type="ORF">INT43_007176</name>
</gene>
<evidence type="ECO:0000256" key="3">
    <source>
        <dbReference type="ARBA" id="ARBA00016996"/>
    </source>
</evidence>
<dbReference type="OrthoDB" id="4207594at2759"/>
<comment type="subcellular location">
    <subcellularLocation>
        <location evidence="1">Nucleus speckle</location>
    </subcellularLocation>
    <subcellularLocation>
        <location evidence="2">Nucleus</location>
        <location evidence="2">Nucleoplasm</location>
    </subcellularLocation>
</comment>
<keyword evidence="5" id="KW-0539">Nucleus</keyword>
<dbReference type="InterPro" id="IPR003954">
    <property type="entry name" value="RRM_euk-type"/>
</dbReference>
<dbReference type="EMBL" id="JAEPQZ010000004">
    <property type="protein sequence ID" value="KAG2182249.1"/>
    <property type="molecule type" value="Genomic_DNA"/>
</dbReference>
<evidence type="ECO:0000256" key="7">
    <source>
        <dbReference type="PROSITE-ProRule" id="PRU00176"/>
    </source>
</evidence>
<evidence type="ECO:0000256" key="1">
    <source>
        <dbReference type="ARBA" id="ARBA00004324"/>
    </source>
</evidence>
<dbReference type="Gene3D" id="3.30.70.330">
    <property type="match status" value="1"/>
</dbReference>
<dbReference type="CDD" id="cd12236">
    <property type="entry name" value="RRM_snRNP70"/>
    <property type="match status" value="1"/>
</dbReference>
<proteinExistence type="predicted"/>
<dbReference type="Pfam" id="PF00076">
    <property type="entry name" value="RRM_1"/>
    <property type="match status" value="1"/>
</dbReference>
<name>A0A8H7PX51_MORIS</name>
<dbReference type="SMART" id="SM00360">
    <property type="entry name" value="RRM"/>
    <property type="match status" value="1"/>
</dbReference>
<dbReference type="InterPro" id="IPR012677">
    <property type="entry name" value="Nucleotide-bd_a/b_plait_sf"/>
</dbReference>
<evidence type="ECO:0000256" key="4">
    <source>
        <dbReference type="ARBA" id="ARBA00022884"/>
    </source>
</evidence>
<dbReference type="InterPro" id="IPR022023">
    <property type="entry name" value="U1snRNP70_N"/>
</dbReference>
<dbReference type="GO" id="GO:0071004">
    <property type="term" value="C:U2-type prespliceosome"/>
    <property type="evidence" value="ECO:0007669"/>
    <property type="project" value="TreeGrafter"/>
</dbReference>
<dbReference type="GO" id="GO:0000398">
    <property type="term" value="P:mRNA splicing, via spliceosome"/>
    <property type="evidence" value="ECO:0007669"/>
    <property type="project" value="TreeGrafter"/>
</dbReference>
<evidence type="ECO:0000256" key="6">
    <source>
        <dbReference type="ARBA" id="ARBA00023274"/>
    </source>
</evidence>
<feature type="region of interest" description="Disordered" evidence="8">
    <location>
        <begin position="182"/>
        <end position="289"/>
    </location>
</feature>
<dbReference type="GO" id="GO:0071011">
    <property type="term" value="C:precatalytic spliceosome"/>
    <property type="evidence" value="ECO:0007669"/>
    <property type="project" value="TreeGrafter"/>
</dbReference>
<protein>
    <recommendedName>
        <fullName evidence="3">U1 small nuclear ribonucleoprotein 70 kDa</fullName>
    </recommendedName>
</protein>
<dbReference type="GO" id="GO:0016607">
    <property type="term" value="C:nuclear speck"/>
    <property type="evidence" value="ECO:0007669"/>
    <property type="project" value="UniProtKB-SubCell"/>
</dbReference>
<feature type="compositionally biased region" description="Basic residues" evidence="8">
    <location>
        <begin position="247"/>
        <end position="259"/>
    </location>
</feature>
<accession>A0A8H7PX51</accession>
<dbReference type="PANTHER" id="PTHR13952:SF5">
    <property type="entry name" value="U1 SMALL NUCLEAR RIBONUCLEOPROTEIN 70 KDA"/>
    <property type="match status" value="1"/>
</dbReference>
<keyword evidence="6" id="KW-0687">Ribonucleoprotein</keyword>
<evidence type="ECO:0000256" key="2">
    <source>
        <dbReference type="ARBA" id="ARBA00004642"/>
    </source>
</evidence>
<dbReference type="InterPro" id="IPR051183">
    <property type="entry name" value="U1_U11-U12_snRNP_70-35kDa"/>
</dbReference>
<comment type="caution">
    <text evidence="10">The sequence shown here is derived from an EMBL/GenBank/DDBJ whole genome shotgun (WGS) entry which is preliminary data.</text>
</comment>
<dbReference type="Proteomes" id="UP000654370">
    <property type="component" value="Unassembled WGS sequence"/>
</dbReference>
<feature type="domain" description="RRM" evidence="9">
    <location>
        <begin position="100"/>
        <end position="177"/>
    </location>
</feature>
<dbReference type="PANTHER" id="PTHR13952">
    <property type="entry name" value="U1 SMALL NUCLEAR RIBONUCLEOPROTEIN 70 KD"/>
    <property type="match status" value="1"/>
</dbReference>
<evidence type="ECO:0000259" key="9">
    <source>
        <dbReference type="PROSITE" id="PS50102"/>
    </source>
</evidence>
<dbReference type="SMART" id="SM00361">
    <property type="entry name" value="RRM_1"/>
    <property type="match status" value="1"/>
</dbReference>
<sequence length="289" mass="33108">MTDKLPPNLLKLFAPRPPLPYIPPLDRDPSKRKGAQISGIAQYFDQLKNHDPDYVPWKSIAERKKERMEAKKKAATEAVEQGVATWNPENDEKVIGDPFCVLFVSRLSYNVTEEDLKREFDLYGPIKNIRLIRDQEGKSRGYAFIEFEREKDMRAAYKDADGLKLDGRRILVDVERGRTVKGWKPRRLGGGLGSTRSGSADQRARSSGRNDSTSGGDRYRDRGGGAHGYNRYNGGSSRRDHGFSERRRGKSRSRSRSPRGYRDYDREHAGGRGRDRSRDRYESGPRRDR</sequence>
<evidence type="ECO:0000256" key="8">
    <source>
        <dbReference type="SAM" id="MobiDB-lite"/>
    </source>
</evidence>